<dbReference type="Proteomes" id="UP001597180">
    <property type="component" value="Unassembled WGS sequence"/>
</dbReference>
<comment type="caution">
    <text evidence="1">The sequence shown here is derived from an EMBL/GenBank/DDBJ whole genome shotgun (WGS) entry which is preliminary data.</text>
</comment>
<dbReference type="EMBL" id="JBHTLU010000007">
    <property type="protein sequence ID" value="MFD1218986.1"/>
    <property type="molecule type" value="Genomic_DNA"/>
</dbReference>
<keyword evidence="2" id="KW-1185">Reference proteome</keyword>
<protein>
    <submittedName>
        <fullName evidence="1">Uncharacterized protein</fullName>
    </submittedName>
</protein>
<organism evidence="1 2">
    <name type="scientific">Paenibacillus vulneris</name>
    <dbReference type="NCBI Taxonomy" id="1133364"/>
    <lineage>
        <taxon>Bacteria</taxon>
        <taxon>Bacillati</taxon>
        <taxon>Bacillota</taxon>
        <taxon>Bacilli</taxon>
        <taxon>Bacillales</taxon>
        <taxon>Paenibacillaceae</taxon>
        <taxon>Paenibacillus</taxon>
    </lineage>
</organism>
<dbReference type="InterPro" id="IPR011045">
    <property type="entry name" value="N2O_reductase_N"/>
</dbReference>
<sequence>MSIVYVANSLDNTVAVVSTEFNTVMAFIPVDVNPQIPVVAPHLGPPSVYVTNAGLT</sequence>
<reference evidence="2" key="1">
    <citation type="journal article" date="2019" name="Int. J. Syst. Evol. Microbiol.">
        <title>The Global Catalogue of Microorganisms (GCM) 10K type strain sequencing project: providing services to taxonomists for standard genome sequencing and annotation.</title>
        <authorList>
            <consortium name="The Broad Institute Genomics Platform"/>
            <consortium name="The Broad Institute Genome Sequencing Center for Infectious Disease"/>
            <person name="Wu L."/>
            <person name="Ma J."/>
        </authorList>
    </citation>
    <scope>NUCLEOTIDE SEQUENCE [LARGE SCALE GENOMIC DNA]</scope>
    <source>
        <strain evidence="2">CCUG 53270</strain>
    </source>
</reference>
<gene>
    <name evidence="1" type="ORF">ACFQ4B_02535</name>
</gene>
<proteinExistence type="predicted"/>
<dbReference type="RefSeq" id="WP_345591323.1">
    <property type="nucleotide sequence ID" value="NZ_BAABJG010000027.1"/>
</dbReference>
<name>A0ABW3UGG5_9BACL</name>
<dbReference type="InterPro" id="IPR015943">
    <property type="entry name" value="WD40/YVTN_repeat-like_dom_sf"/>
</dbReference>
<evidence type="ECO:0000313" key="2">
    <source>
        <dbReference type="Proteomes" id="UP001597180"/>
    </source>
</evidence>
<accession>A0ABW3UGG5</accession>
<dbReference type="SUPFAM" id="SSF50974">
    <property type="entry name" value="Nitrous oxide reductase, N-terminal domain"/>
    <property type="match status" value="1"/>
</dbReference>
<dbReference type="Gene3D" id="2.130.10.10">
    <property type="entry name" value="YVTN repeat-like/Quinoprotein amine dehydrogenase"/>
    <property type="match status" value="1"/>
</dbReference>
<evidence type="ECO:0000313" key="1">
    <source>
        <dbReference type="EMBL" id="MFD1218986.1"/>
    </source>
</evidence>